<reference evidence="2 3" key="1">
    <citation type="submission" date="2019-07" db="EMBL/GenBank/DDBJ databases">
        <title>Draft genome assembly of a fouling barnacle, Amphibalanus amphitrite (Darwin, 1854): The first reference genome for Thecostraca.</title>
        <authorList>
            <person name="Kim W."/>
        </authorList>
    </citation>
    <scope>NUCLEOTIDE SEQUENCE [LARGE SCALE GENOMIC DNA]</scope>
    <source>
        <strain evidence="2">SNU_AA5</strain>
        <tissue evidence="2">Soma without cirri and trophi</tissue>
    </source>
</reference>
<dbReference type="AlphaFoldDB" id="A0A6A4W0V3"/>
<dbReference type="Proteomes" id="UP000440578">
    <property type="component" value="Unassembled WGS sequence"/>
</dbReference>
<gene>
    <name evidence="2" type="ORF">FJT64_003217</name>
</gene>
<protein>
    <submittedName>
        <fullName evidence="2">Uncharacterized protein</fullName>
    </submittedName>
</protein>
<proteinExistence type="predicted"/>
<name>A0A6A4W0V3_AMPAM</name>
<feature type="region of interest" description="Disordered" evidence="1">
    <location>
        <begin position="1"/>
        <end position="67"/>
    </location>
</feature>
<organism evidence="2 3">
    <name type="scientific">Amphibalanus amphitrite</name>
    <name type="common">Striped barnacle</name>
    <name type="synonym">Balanus amphitrite</name>
    <dbReference type="NCBI Taxonomy" id="1232801"/>
    <lineage>
        <taxon>Eukaryota</taxon>
        <taxon>Metazoa</taxon>
        <taxon>Ecdysozoa</taxon>
        <taxon>Arthropoda</taxon>
        <taxon>Crustacea</taxon>
        <taxon>Multicrustacea</taxon>
        <taxon>Cirripedia</taxon>
        <taxon>Thoracica</taxon>
        <taxon>Thoracicalcarea</taxon>
        <taxon>Balanomorpha</taxon>
        <taxon>Balanoidea</taxon>
        <taxon>Balanidae</taxon>
        <taxon>Amphibalaninae</taxon>
        <taxon>Amphibalanus</taxon>
    </lineage>
</organism>
<dbReference type="EMBL" id="VIIS01001226">
    <property type="protein sequence ID" value="KAF0300846.1"/>
    <property type="molecule type" value="Genomic_DNA"/>
</dbReference>
<sequence length="145" mass="15122">MDNEYGDYANLRPRSTLLNDNQRPTPGLPHGSGAEPGMSYLTGGGQAAGRGGSSDGTEEVMLDENVNPAAVRKTRGKALIIRRGASISSPPPRVAHVFQDTAAVDVLTGTGSGLSSPSADRASLLVRCDPRLARPANNGNSRRAR</sequence>
<accession>A0A6A4W0V3</accession>
<evidence type="ECO:0000313" key="2">
    <source>
        <dbReference type="EMBL" id="KAF0300846.1"/>
    </source>
</evidence>
<keyword evidence="3" id="KW-1185">Reference proteome</keyword>
<evidence type="ECO:0000256" key="1">
    <source>
        <dbReference type="SAM" id="MobiDB-lite"/>
    </source>
</evidence>
<evidence type="ECO:0000313" key="3">
    <source>
        <dbReference type="Proteomes" id="UP000440578"/>
    </source>
</evidence>
<feature type="compositionally biased region" description="Gly residues" evidence="1">
    <location>
        <begin position="42"/>
        <end position="54"/>
    </location>
</feature>
<comment type="caution">
    <text evidence="2">The sequence shown here is derived from an EMBL/GenBank/DDBJ whole genome shotgun (WGS) entry which is preliminary data.</text>
</comment>